<keyword evidence="2" id="KW-0671">Queuosine biosynthesis</keyword>
<keyword evidence="1" id="KW-0819">tRNA processing</keyword>
<sequence length="362" mass="39914">MSKLEFTINQSDRQARTGLLQVNGRQIETPALVASGDELAKLSPSQLNLAGVSAVKTSGLKRWLKYDSVTEKLGDLHHFFQWDGLLLVDLGTEEAYHLAKPRGKKHDGVRFHDPATGQLKFWQPETALQVQEALGADIFQSFDQATDYYAPVDDLKAGVKQTSDWLSVVKPQKGQALGSIVGGGLKDLRTASIKAVDEAGVSGYRLSGIPSNLDDQEFSRIINEITPKLEEEKLRYLPAALSFDHMIGAVLAGVDLIDSNLAAKKAANGVALVNQGATALHLDRQHFNFDSQVLDRQCACATCRAGYSRALLHSLITNHSFYGEQLLLQHNLFTLNKLMNSLRQAIKNHQTKKFVQELLQNQ</sequence>
<dbReference type="PANTHER" id="PTHR46499">
    <property type="entry name" value="QUEUINE TRNA-RIBOSYLTRANSFERASE"/>
    <property type="match status" value="1"/>
</dbReference>
<dbReference type="InterPro" id="IPR002616">
    <property type="entry name" value="tRNA_ribo_trans-like"/>
</dbReference>
<proteinExistence type="predicted"/>
<feature type="domain" description="tRNA-guanine(15) transglycosylase-like" evidence="3">
    <location>
        <begin position="14"/>
        <end position="361"/>
    </location>
</feature>
<evidence type="ECO:0000256" key="2">
    <source>
        <dbReference type="ARBA" id="ARBA00022785"/>
    </source>
</evidence>
<gene>
    <name evidence="4" type="ORF">DB325_00185</name>
</gene>
<evidence type="ECO:0000256" key="1">
    <source>
        <dbReference type="ARBA" id="ARBA00022694"/>
    </source>
</evidence>
<dbReference type="GO" id="GO:0008616">
    <property type="term" value="P:tRNA queuosine(34) biosynthetic process"/>
    <property type="evidence" value="ECO:0007669"/>
    <property type="project" value="UniProtKB-KW"/>
</dbReference>
<dbReference type="InterPro" id="IPR050076">
    <property type="entry name" value="ArchSynthase1/Queuine_TRR"/>
</dbReference>
<dbReference type="SUPFAM" id="SSF51713">
    <property type="entry name" value="tRNA-guanine transglycosylase"/>
    <property type="match status" value="1"/>
</dbReference>
<reference evidence="5" key="1">
    <citation type="submission" date="2018-04" db="EMBL/GenBank/DDBJ databases">
        <title>Draft Genome Sequences of 10 Lactobacillus Species from 22 Commercial Probiotic Products.</title>
        <authorList>
            <person name="Gangiredla J."/>
            <person name="Barnaba T.J."/>
            <person name="Mammel M.K."/>
            <person name="Lacher D.W."/>
            <person name="Elkins C.A."/>
            <person name="Lampel K.A."/>
            <person name="Whitehouse C.A."/>
            <person name="Tartera C."/>
        </authorList>
    </citation>
    <scope>NUCLEOTIDE SEQUENCE [LARGE SCALE GENOMIC DNA]</scope>
    <source>
        <strain evidence="5">DS12_10</strain>
    </source>
</reference>
<dbReference type="Pfam" id="PF01702">
    <property type="entry name" value="TGT"/>
    <property type="match status" value="1"/>
</dbReference>
<name>A0A2T5Q5R5_LIMRT</name>
<comment type="caution">
    <text evidence="4">The sequence shown here is derived from an EMBL/GenBank/DDBJ whole genome shotgun (WGS) entry which is preliminary data.</text>
</comment>
<dbReference type="Gene3D" id="3.20.20.105">
    <property type="entry name" value="Queuine tRNA-ribosyltransferase-like"/>
    <property type="match status" value="1"/>
</dbReference>
<dbReference type="InterPro" id="IPR036511">
    <property type="entry name" value="TGT-like_sf"/>
</dbReference>
<dbReference type="RefSeq" id="WP_107720582.1">
    <property type="nucleotide sequence ID" value="NZ_QAZN01000001.1"/>
</dbReference>
<dbReference type="GO" id="GO:0005737">
    <property type="term" value="C:cytoplasm"/>
    <property type="evidence" value="ECO:0007669"/>
    <property type="project" value="TreeGrafter"/>
</dbReference>
<evidence type="ECO:0000259" key="3">
    <source>
        <dbReference type="Pfam" id="PF01702"/>
    </source>
</evidence>
<protein>
    <submittedName>
        <fullName evidence="4">tRNA-guanine transglycosylase</fullName>
    </submittedName>
</protein>
<evidence type="ECO:0000313" key="4">
    <source>
        <dbReference type="EMBL" id="PTV05156.1"/>
    </source>
</evidence>
<organism evidence="4 5">
    <name type="scientific">Limosilactobacillus reuteri</name>
    <name type="common">Lactobacillus reuteri</name>
    <dbReference type="NCBI Taxonomy" id="1598"/>
    <lineage>
        <taxon>Bacteria</taxon>
        <taxon>Bacillati</taxon>
        <taxon>Bacillota</taxon>
        <taxon>Bacilli</taxon>
        <taxon>Lactobacillales</taxon>
        <taxon>Lactobacillaceae</taxon>
        <taxon>Limosilactobacillus</taxon>
    </lineage>
</organism>
<accession>A0A2T5Q5R5</accession>
<dbReference type="NCBIfam" id="TIGR00449">
    <property type="entry name" value="tgt_general"/>
    <property type="match status" value="1"/>
</dbReference>
<dbReference type="Proteomes" id="UP000244083">
    <property type="component" value="Unassembled WGS sequence"/>
</dbReference>
<evidence type="ECO:0000313" key="5">
    <source>
        <dbReference type="Proteomes" id="UP000244083"/>
    </source>
</evidence>
<dbReference type="EMBL" id="QAZN01000001">
    <property type="protein sequence ID" value="PTV05156.1"/>
    <property type="molecule type" value="Genomic_DNA"/>
</dbReference>
<dbReference type="PANTHER" id="PTHR46499:SF1">
    <property type="entry name" value="QUEUINE TRNA-RIBOSYLTRANSFERASE"/>
    <property type="match status" value="1"/>
</dbReference>
<dbReference type="AlphaFoldDB" id="A0A2T5Q5R5"/>